<dbReference type="InterPro" id="IPR003141">
    <property type="entry name" value="Pol/His_phosphatase_N"/>
</dbReference>
<dbReference type="CDD" id="cd00141">
    <property type="entry name" value="NT_POLXc"/>
    <property type="match status" value="1"/>
</dbReference>
<feature type="domain" description="DNA-directed DNA polymerase X" evidence="24">
    <location>
        <begin position="3"/>
        <end position="318"/>
    </location>
</feature>
<keyword evidence="14" id="KW-0915">Sodium</keyword>
<dbReference type="InterPro" id="IPR050243">
    <property type="entry name" value="PHP_phosphatase"/>
</dbReference>
<comment type="catalytic activity">
    <reaction evidence="21">
        <text>DNA(n) + a 2'-deoxyribonucleoside 5'-triphosphate = DNA(n+1) + diphosphate</text>
        <dbReference type="Rhea" id="RHEA:22508"/>
        <dbReference type="Rhea" id="RHEA-COMP:17339"/>
        <dbReference type="Rhea" id="RHEA-COMP:17340"/>
        <dbReference type="ChEBI" id="CHEBI:33019"/>
        <dbReference type="ChEBI" id="CHEBI:61560"/>
        <dbReference type="ChEBI" id="CHEBI:173112"/>
        <dbReference type="EC" id="2.7.7.7"/>
    </reaction>
</comment>
<keyword evidence="13" id="KW-0239">DNA-directed DNA polymerase</keyword>
<dbReference type="InterPro" id="IPR004013">
    <property type="entry name" value="PHP_dom"/>
</dbReference>
<dbReference type="Proteomes" id="UP000774000">
    <property type="component" value="Unassembled WGS sequence"/>
</dbReference>
<evidence type="ECO:0000256" key="20">
    <source>
        <dbReference type="ARBA" id="ARBA00045548"/>
    </source>
</evidence>
<keyword evidence="6" id="KW-0488">Methylation</keyword>
<feature type="domain" description="Helix-hairpin-helix DNA-binding motif class 1" evidence="22">
    <location>
        <begin position="54"/>
        <end position="73"/>
    </location>
</feature>
<dbReference type="SMART" id="SM00481">
    <property type="entry name" value="POLIIIAc"/>
    <property type="match status" value="1"/>
</dbReference>
<evidence type="ECO:0000256" key="21">
    <source>
        <dbReference type="ARBA" id="ARBA00049244"/>
    </source>
</evidence>
<evidence type="ECO:0000256" key="17">
    <source>
        <dbReference type="ARBA" id="ARBA00035726"/>
    </source>
</evidence>
<dbReference type="SMART" id="SM00483">
    <property type="entry name" value="POLXc"/>
    <property type="match status" value="1"/>
</dbReference>
<dbReference type="PRINTS" id="PR00870">
    <property type="entry name" value="DNAPOLXBETA"/>
</dbReference>
<dbReference type="InterPro" id="IPR002054">
    <property type="entry name" value="DNA-dir_DNA_pol_X"/>
</dbReference>
<gene>
    <name evidence="25" type="ORF">JOC47_002975</name>
</gene>
<evidence type="ECO:0000256" key="12">
    <source>
        <dbReference type="ARBA" id="ARBA00022843"/>
    </source>
</evidence>
<evidence type="ECO:0000313" key="26">
    <source>
        <dbReference type="Proteomes" id="UP000774000"/>
    </source>
</evidence>
<feature type="domain" description="Helix-hairpin-helix DNA-binding motif class 1" evidence="22">
    <location>
        <begin position="129"/>
        <end position="148"/>
    </location>
</feature>
<dbReference type="Pfam" id="PF14792">
    <property type="entry name" value="DNA_pol_B_palm"/>
    <property type="match status" value="1"/>
</dbReference>
<dbReference type="SUPFAM" id="SSF81301">
    <property type="entry name" value="Nucleotidyltransferase"/>
    <property type="match status" value="1"/>
</dbReference>
<comment type="catalytic activity">
    <reaction evidence="19">
        <text>a 5'-end 2'-deoxyribose-2'-deoxyribonucleotide-DNA = (2E,4S)-4-hydroxypenten-2-al-5-phosphate + a 5'-end 5'-phospho-2'-deoxyribonucleoside-DNA + H(+)</text>
        <dbReference type="Rhea" id="RHEA:76255"/>
        <dbReference type="Rhea" id="RHEA-COMP:13180"/>
        <dbReference type="Rhea" id="RHEA-COMP:18657"/>
        <dbReference type="ChEBI" id="CHEBI:15378"/>
        <dbReference type="ChEBI" id="CHEBI:136412"/>
        <dbReference type="ChEBI" id="CHEBI:195194"/>
        <dbReference type="ChEBI" id="CHEBI:195195"/>
    </reaction>
</comment>
<evidence type="ECO:0000256" key="15">
    <source>
        <dbReference type="ARBA" id="ARBA00023204"/>
    </source>
</evidence>
<dbReference type="SUPFAM" id="SSF47802">
    <property type="entry name" value="DNA polymerase beta, N-terminal domain-like"/>
    <property type="match status" value="1"/>
</dbReference>
<evidence type="ECO:0000256" key="7">
    <source>
        <dbReference type="ARBA" id="ARBA00022634"/>
    </source>
</evidence>
<dbReference type="SMART" id="SM00278">
    <property type="entry name" value="HhH1"/>
    <property type="match status" value="3"/>
</dbReference>
<comment type="catalytic activity">
    <reaction evidence="18">
        <text>2'-deoxyribonucleotide-(2'-deoxyribose 5'-phosphate)-2'-deoxyribonucleotide-DNA = a 3'-end 2'-deoxyribonucleotide-(2,3-dehydro-2,3-deoxyribose 5'-phosphate)-DNA + a 5'-end 5'-phospho-2'-deoxyribonucleoside-DNA + H(+)</text>
        <dbReference type="Rhea" id="RHEA:66592"/>
        <dbReference type="Rhea" id="RHEA-COMP:13180"/>
        <dbReference type="Rhea" id="RHEA-COMP:16897"/>
        <dbReference type="Rhea" id="RHEA-COMP:17067"/>
        <dbReference type="ChEBI" id="CHEBI:15378"/>
        <dbReference type="ChEBI" id="CHEBI:136412"/>
        <dbReference type="ChEBI" id="CHEBI:157695"/>
        <dbReference type="ChEBI" id="CHEBI:167181"/>
        <dbReference type="EC" id="4.2.99.18"/>
    </reaction>
</comment>
<dbReference type="InterPro" id="IPR010994">
    <property type="entry name" value="RuvA_2-like"/>
</dbReference>
<dbReference type="GO" id="GO:0140078">
    <property type="term" value="F:class I DNA-(apurinic or apyrimidinic site) endonuclease activity"/>
    <property type="evidence" value="ECO:0007669"/>
    <property type="project" value="UniProtKB-EC"/>
</dbReference>
<evidence type="ECO:0000256" key="9">
    <source>
        <dbReference type="ARBA" id="ARBA00022695"/>
    </source>
</evidence>
<dbReference type="InterPro" id="IPR043519">
    <property type="entry name" value="NT_sf"/>
</dbReference>
<dbReference type="GO" id="GO:0003887">
    <property type="term" value="F:DNA-directed DNA polymerase activity"/>
    <property type="evidence" value="ECO:0007669"/>
    <property type="project" value="UniProtKB-KW"/>
</dbReference>
<keyword evidence="7" id="KW-0237">DNA synthesis</keyword>
<keyword evidence="26" id="KW-1185">Reference proteome</keyword>
<dbReference type="InterPro" id="IPR029398">
    <property type="entry name" value="PolB_thumb"/>
</dbReference>
<evidence type="ECO:0000256" key="16">
    <source>
        <dbReference type="ARBA" id="ARBA00035717"/>
    </source>
</evidence>
<dbReference type="SUPFAM" id="SSF47781">
    <property type="entry name" value="RuvA domain 2-like"/>
    <property type="match status" value="1"/>
</dbReference>
<dbReference type="Pfam" id="PF14716">
    <property type="entry name" value="HHH_8"/>
    <property type="match status" value="1"/>
</dbReference>
<dbReference type="Gene3D" id="3.30.210.10">
    <property type="entry name" value="DNA polymerase, thumb domain"/>
    <property type="match status" value="1"/>
</dbReference>
<evidence type="ECO:0000256" key="4">
    <source>
        <dbReference type="ARBA" id="ARBA00012720"/>
    </source>
</evidence>
<dbReference type="Gene3D" id="3.20.20.140">
    <property type="entry name" value="Metal-dependent hydrolases"/>
    <property type="match status" value="1"/>
</dbReference>
<proteinExistence type="predicted"/>
<keyword evidence="8" id="KW-0808">Transferase</keyword>
<dbReference type="InterPro" id="IPR022311">
    <property type="entry name" value="PolX-like"/>
</dbReference>
<evidence type="ECO:0000256" key="18">
    <source>
        <dbReference type="ARBA" id="ARBA00044632"/>
    </source>
</evidence>
<organism evidence="25 26">
    <name type="scientific">Halanaerobacter jeridensis</name>
    <dbReference type="NCBI Taxonomy" id="706427"/>
    <lineage>
        <taxon>Bacteria</taxon>
        <taxon>Bacillati</taxon>
        <taxon>Bacillota</taxon>
        <taxon>Clostridia</taxon>
        <taxon>Halanaerobiales</taxon>
        <taxon>Halobacteroidaceae</taxon>
        <taxon>Halanaerobacter</taxon>
    </lineage>
</organism>
<evidence type="ECO:0000256" key="5">
    <source>
        <dbReference type="ARBA" id="ARBA00020020"/>
    </source>
</evidence>
<dbReference type="InterPro" id="IPR002008">
    <property type="entry name" value="DNA_pol_X_beta-like"/>
</dbReference>
<comment type="caution">
    <text evidence="25">The sequence shown here is derived from an EMBL/GenBank/DDBJ whole genome shotgun (WGS) entry which is preliminary data.</text>
</comment>
<evidence type="ECO:0000256" key="19">
    <source>
        <dbReference type="ARBA" id="ARBA00044678"/>
    </source>
</evidence>
<dbReference type="SUPFAM" id="SSF89550">
    <property type="entry name" value="PHP domain-like"/>
    <property type="match status" value="1"/>
</dbReference>
<keyword evidence="12" id="KW-0832">Ubl conjugation</keyword>
<evidence type="ECO:0000259" key="24">
    <source>
        <dbReference type="SMART" id="SM00483"/>
    </source>
</evidence>
<dbReference type="Gene3D" id="3.30.460.10">
    <property type="entry name" value="Beta Polymerase, domain 2"/>
    <property type="match status" value="1"/>
</dbReference>
<evidence type="ECO:0000256" key="1">
    <source>
        <dbReference type="ARBA" id="ARBA00001946"/>
    </source>
</evidence>
<evidence type="ECO:0000256" key="11">
    <source>
        <dbReference type="ARBA" id="ARBA00022763"/>
    </source>
</evidence>
<dbReference type="InterPro" id="IPR028207">
    <property type="entry name" value="DNA_pol_B_palm_palm"/>
</dbReference>
<comment type="cofactor">
    <cofactor evidence="1">
        <name>Mg(2+)</name>
        <dbReference type="ChEBI" id="CHEBI:18420"/>
    </cofactor>
</comment>
<dbReference type="GO" id="GO:0003677">
    <property type="term" value="F:DNA binding"/>
    <property type="evidence" value="ECO:0007669"/>
    <property type="project" value="InterPro"/>
</dbReference>
<feature type="domain" description="Polymerase/histidinol phosphatase N-terminal" evidence="23">
    <location>
        <begin position="342"/>
        <end position="421"/>
    </location>
</feature>
<dbReference type="EMBL" id="JAFBDQ010000025">
    <property type="protein sequence ID" value="MBM7558105.1"/>
    <property type="molecule type" value="Genomic_DNA"/>
</dbReference>
<protein>
    <recommendedName>
        <fullName evidence="5">DNA polymerase beta</fullName>
        <ecNumber evidence="3">2.7.7.7</ecNumber>
        <ecNumber evidence="4">4.2.99.18</ecNumber>
    </recommendedName>
    <alternativeName>
        <fullName evidence="16">5'-deoxyribose-phosphate lyase</fullName>
    </alternativeName>
    <alternativeName>
        <fullName evidence="17">AP lyase</fullName>
    </alternativeName>
</protein>
<dbReference type="InterPro" id="IPR003583">
    <property type="entry name" value="Hlx-hairpin-Hlx_DNA-bd_motif"/>
</dbReference>
<keyword evidence="15" id="KW-0234">DNA repair</keyword>
<dbReference type="InterPro" id="IPR016195">
    <property type="entry name" value="Pol/histidinol_Pase-like"/>
</dbReference>
<comment type="subcellular location">
    <subcellularLocation>
        <location evidence="2">Cytoplasm</location>
    </subcellularLocation>
</comment>
<evidence type="ECO:0000259" key="22">
    <source>
        <dbReference type="SMART" id="SM00278"/>
    </source>
</evidence>
<evidence type="ECO:0000259" key="23">
    <source>
        <dbReference type="SMART" id="SM00481"/>
    </source>
</evidence>
<feature type="domain" description="Helix-hairpin-helix DNA-binding motif class 1" evidence="22">
    <location>
        <begin position="94"/>
        <end position="113"/>
    </location>
</feature>
<dbReference type="Pfam" id="PF14520">
    <property type="entry name" value="HHH_5"/>
    <property type="match status" value="1"/>
</dbReference>
<dbReference type="EC" id="4.2.99.18" evidence="4"/>
<dbReference type="GO" id="GO:0042578">
    <property type="term" value="F:phosphoric ester hydrolase activity"/>
    <property type="evidence" value="ECO:0007669"/>
    <property type="project" value="TreeGrafter"/>
</dbReference>
<dbReference type="Gene3D" id="1.10.150.110">
    <property type="entry name" value="DNA polymerase beta, N-terminal domain-like"/>
    <property type="match status" value="1"/>
</dbReference>
<sequence length="575" mass="64594">MPVHNSQITTIFEQIADLLEIKGANVFRVRAYRNGAQSISNLSINLSDMVKEGEDLTELSGIGDDLAAKIEEIIRTGECSYLEELKEELSPGLLDILEIPRLGPKRVKTIYDELGIDDVDDLEKAAQEHQIQELSGFGKKTEQNILEGIQDNKKKKGVERHLLFRAEEYVADLIDYLENKEGVNKVTAAGSFRRRKETIGDIDLLVTCEDREKTAQAFVDYEDVKEITAQGEKRSAVILKSGLQVDLRIIDEEQYGSALMYFTGSQAHNVVLRQLAQDQGLKLSEYGVFDGEDNLASATEEEVYQALGLNYITPELRENNGEVKAAQNEELPELVTVDEIKGDLQMHTTASDGDNTLKEMVEGARAKGYEYLAITDHSQRVSVAGGLDEEELLAEIEKMEQLNQEYDGFEILKSCEVDILKDGTMDLADEVLEKLDVVVASTHFYRDLDKAEQTERIVKGLKNPHVNILAHPTGRIIGKRTEMEMDLEKIMKTAVEEGCFLEINASPKRLDLSDKYCRLAKDLGLKLVISTDAHSVQQLDNMYYGVDQARRGWLTADDIINTRDVEGLKKLLDRE</sequence>
<accession>A0A938XZD3</accession>
<keyword evidence="9" id="KW-0548">Nucleotidyltransferase</keyword>
<dbReference type="Gene3D" id="1.10.150.20">
    <property type="entry name" value="5' to 3' exonuclease, C-terminal subdomain"/>
    <property type="match status" value="1"/>
</dbReference>
<dbReference type="InterPro" id="IPR047967">
    <property type="entry name" value="PolX_PHP"/>
</dbReference>
<dbReference type="InterPro" id="IPR037160">
    <property type="entry name" value="DNA_Pol_thumb_sf"/>
</dbReference>
<dbReference type="Pfam" id="PF02811">
    <property type="entry name" value="PHP"/>
    <property type="match status" value="1"/>
</dbReference>
<dbReference type="RefSeq" id="WP_204703107.1">
    <property type="nucleotide sequence ID" value="NZ_JAFBDQ010000025.1"/>
</dbReference>
<dbReference type="NCBIfam" id="NF006375">
    <property type="entry name" value="PRK08609.1"/>
    <property type="match status" value="1"/>
</dbReference>
<dbReference type="Pfam" id="PF14791">
    <property type="entry name" value="DNA_pol_B_thumb"/>
    <property type="match status" value="1"/>
</dbReference>
<dbReference type="AlphaFoldDB" id="A0A938XZD3"/>
<reference evidence="25" key="1">
    <citation type="submission" date="2021-01" db="EMBL/GenBank/DDBJ databases">
        <title>Genomic Encyclopedia of Type Strains, Phase IV (KMG-IV): sequencing the most valuable type-strain genomes for metagenomic binning, comparative biology and taxonomic classification.</title>
        <authorList>
            <person name="Goeker M."/>
        </authorList>
    </citation>
    <scope>NUCLEOTIDE SEQUENCE</scope>
    <source>
        <strain evidence="25">DSM 23230</strain>
    </source>
</reference>
<dbReference type="CDD" id="cd07436">
    <property type="entry name" value="PHP_PolX"/>
    <property type="match status" value="1"/>
</dbReference>
<dbReference type="GO" id="GO:0008270">
    <property type="term" value="F:zinc ion binding"/>
    <property type="evidence" value="ECO:0007669"/>
    <property type="project" value="TreeGrafter"/>
</dbReference>
<evidence type="ECO:0000256" key="14">
    <source>
        <dbReference type="ARBA" id="ARBA00023053"/>
    </source>
</evidence>
<dbReference type="PIRSF" id="PIRSF005047">
    <property type="entry name" value="UCP005047_YshC"/>
    <property type="match status" value="1"/>
</dbReference>
<dbReference type="PANTHER" id="PTHR36928">
    <property type="entry name" value="PHOSPHATASE YCDX-RELATED"/>
    <property type="match status" value="1"/>
</dbReference>
<dbReference type="GO" id="GO:0006281">
    <property type="term" value="P:DNA repair"/>
    <property type="evidence" value="ECO:0007669"/>
    <property type="project" value="UniProtKB-KW"/>
</dbReference>
<dbReference type="PANTHER" id="PTHR36928:SF1">
    <property type="entry name" value="PHOSPHATASE YCDX-RELATED"/>
    <property type="match status" value="1"/>
</dbReference>
<dbReference type="EC" id="2.7.7.7" evidence="3"/>
<keyword evidence="11" id="KW-0227">DNA damage</keyword>
<comment type="function">
    <text evidence="20">Repair polymerase that plays a key role in base-excision repair. During this process, the damaged base is excised by specific DNA glycosylases, the DNA backbone is nicked at the abasic site by an apurinic/apyrimidic (AP) endonuclease, and POLB removes 5'-deoxyribose-phosphate from the preincised AP site acting as a 5'-deoxyribose-phosphate lyase (5'-dRP lyase); through its DNA polymerase activity, it adds one nucleotide to the 3' end of the arising single-nucleotide gap. Conducts 'gap-filling' DNA synthesis in a stepwise distributive fashion rather than in a processive fashion as for other DNA polymerases. It is also able to cleave sugar-phosphate bonds 3' to an intact AP site, acting as an AP lyase.</text>
</comment>
<evidence type="ECO:0000256" key="8">
    <source>
        <dbReference type="ARBA" id="ARBA00022679"/>
    </source>
</evidence>
<evidence type="ECO:0000256" key="3">
    <source>
        <dbReference type="ARBA" id="ARBA00012417"/>
    </source>
</evidence>
<dbReference type="InterPro" id="IPR010996">
    <property type="entry name" value="HHH_MUS81"/>
</dbReference>
<evidence type="ECO:0000256" key="2">
    <source>
        <dbReference type="ARBA" id="ARBA00004496"/>
    </source>
</evidence>
<evidence type="ECO:0000256" key="6">
    <source>
        <dbReference type="ARBA" id="ARBA00022481"/>
    </source>
</evidence>
<evidence type="ECO:0000256" key="13">
    <source>
        <dbReference type="ARBA" id="ARBA00022932"/>
    </source>
</evidence>
<keyword evidence="10" id="KW-0235">DNA replication</keyword>
<dbReference type="GO" id="GO:0005829">
    <property type="term" value="C:cytosol"/>
    <property type="evidence" value="ECO:0007669"/>
    <property type="project" value="TreeGrafter"/>
</dbReference>
<name>A0A938XZD3_9FIRM</name>
<dbReference type="InterPro" id="IPR027421">
    <property type="entry name" value="DNA_pol_lamdba_lyase_dom_sf"/>
</dbReference>
<evidence type="ECO:0000313" key="25">
    <source>
        <dbReference type="EMBL" id="MBM7558105.1"/>
    </source>
</evidence>
<evidence type="ECO:0000256" key="10">
    <source>
        <dbReference type="ARBA" id="ARBA00022705"/>
    </source>
</evidence>